<dbReference type="PROSITE" id="PS00018">
    <property type="entry name" value="EF_HAND_1"/>
    <property type="match status" value="2"/>
</dbReference>
<dbReference type="Gene3D" id="3.60.10.10">
    <property type="entry name" value="Endonuclease/exonuclease/phosphatase"/>
    <property type="match status" value="1"/>
</dbReference>
<dbReference type="Gene3D" id="1.10.1330.10">
    <property type="entry name" value="Dockerin domain"/>
    <property type="match status" value="1"/>
</dbReference>
<protein>
    <submittedName>
        <fullName evidence="3">DNA degradation protein EddB</fullName>
    </submittedName>
</protein>
<dbReference type="GO" id="GO:0003824">
    <property type="term" value="F:catalytic activity"/>
    <property type="evidence" value="ECO:0007669"/>
    <property type="project" value="InterPro"/>
</dbReference>
<dbReference type="GO" id="GO:0000272">
    <property type="term" value="P:polysaccharide catabolic process"/>
    <property type="evidence" value="ECO:0007669"/>
    <property type="project" value="InterPro"/>
</dbReference>
<dbReference type="Proteomes" id="UP000256999">
    <property type="component" value="Unassembled WGS sequence"/>
</dbReference>
<dbReference type="AlphaFoldDB" id="A0A3E0UJB3"/>
<dbReference type="PANTHER" id="PTHR42834">
    <property type="entry name" value="ENDONUCLEASE/EXONUCLEASE/PHOSPHATASE FAMILY PROTEIN (AFU_ORTHOLOGUE AFUA_3G09210)"/>
    <property type="match status" value="1"/>
</dbReference>
<dbReference type="InterPro" id="IPR018247">
    <property type="entry name" value="EF_Hand_1_Ca_BS"/>
</dbReference>
<dbReference type="SUPFAM" id="SSF63446">
    <property type="entry name" value="Type I dockerin domain"/>
    <property type="match status" value="1"/>
</dbReference>
<evidence type="ECO:0000256" key="1">
    <source>
        <dbReference type="SAM" id="MobiDB-lite"/>
    </source>
</evidence>
<dbReference type="OrthoDB" id="9800417at2"/>
<dbReference type="InterPro" id="IPR036439">
    <property type="entry name" value="Dockerin_dom_sf"/>
</dbReference>
<reference evidence="3 4" key="1">
    <citation type="submission" date="2018-08" db="EMBL/GenBank/DDBJ databases">
        <title>Thalassotalea euphylliae genome.</title>
        <authorList>
            <person name="Summers S."/>
            <person name="Rice S.A."/>
            <person name="Freckelton M.L."/>
            <person name="Nedved B.T."/>
            <person name="Hadfield M.G."/>
        </authorList>
    </citation>
    <scope>NUCLEOTIDE SEQUENCE [LARGE SCALE GENOMIC DNA]</scope>
    <source>
        <strain evidence="3 4">H2</strain>
    </source>
</reference>
<dbReference type="Pfam" id="PF03372">
    <property type="entry name" value="Exo_endo_phos"/>
    <property type="match status" value="1"/>
</dbReference>
<dbReference type="FunFam" id="3.60.10.10:FF:000072">
    <property type="entry name" value="Extracellular nuclease"/>
    <property type="match status" value="1"/>
</dbReference>
<dbReference type="NCBIfam" id="NF033681">
    <property type="entry name" value="ExeM_NucH_DNase"/>
    <property type="match status" value="1"/>
</dbReference>
<feature type="domain" description="LTD" evidence="2">
    <location>
        <begin position="217"/>
        <end position="336"/>
    </location>
</feature>
<accession>A0A3E0UJB3</accession>
<dbReference type="Pfam" id="PF00932">
    <property type="entry name" value="LTD"/>
    <property type="match status" value="1"/>
</dbReference>
<dbReference type="InterPro" id="IPR047971">
    <property type="entry name" value="ExeM-like"/>
</dbReference>
<dbReference type="PANTHER" id="PTHR42834:SF1">
    <property type="entry name" value="ENDONUCLEASE_EXONUCLEASE_PHOSPHATASE FAMILY PROTEIN (AFU_ORTHOLOGUE AFUA_3G09210)"/>
    <property type="match status" value="1"/>
</dbReference>
<dbReference type="CDD" id="cd04486">
    <property type="entry name" value="YhcR_OBF_like"/>
    <property type="match status" value="1"/>
</dbReference>
<dbReference type="PROSITE" id="PS51841">
    <property type="entry name" value="LTD"/>
    <property type="match status" value="1"/>
</dbReference>
<gene>
    <name evidence="3" type="ORF">DXX92_11195</name>
</gene>
<organism evidence="3 4">
    <name type="scientific">Thalassotalea euphylliae</name>
    <dbReference type="NCBI Taxonomy" id="1655234"/>
    <lineage>
        <taxon>Bacteria</taxon>
        <taxon>Pseudomonadati</taxon>
        <taxon>Pseudomonadota</taxon>
        <taxon>Gammaproteobacteria</taxon>
        <taxon>Alteromonadales</taxon>
        <taxon>Colwelliaceae</taxon>
        <taxon>Thalassotalea</taxon>
    </lineage>
</organism>
<proteinExistence type="predicted"/>
<dbReference type="SUPFAM" id="SSF56219">
    <property type="entry name" value="DNase I-like"/>
    <property type="match status" value="1"/>
</dbReference>
<evidence type="ECO:0000313" key="4">
    <source>
        <dbReference type="Proteomes" id="UP000256999"/>
    </source>
</evidence>
<dbReference type="InterPro" id="IPR005135">
    <property type="entry name" value="Endo/exonuclease/phosphatase"/>
</dbReference>
<name>A0A3E0UJB3_9GAMM</name>
<dbReference type="CDD" id="cd10283">
    <property type="entry name" value="MnuA_DNase1-like"/>
    <property type="match status" value="1"/>
</dbReference>
<dbReference type="EMBL" id="QUOV01000001">
    <property type="protein sequence ID" value="REL35852.1"/>
    <property type="molecule type" value="Genomic_DNA"/>
</dbReference>
<comment type="caution">
    <text evidence="3">The sequence shown here is derived from an EMBL/GenBank/DDBJ whole genome shotgun (WGS) entry which is preliminary data.</text>
</comment>
<feature type="region of interest" description="Disordered" evidence="1">
    <location>
        <begin position="381"/>
        <end position="406"/>
    </location>
</feature>
<dbReference type="InterPro" id="IPR036691">
    <property type="entry name" value="Endo/exonu/phosph_ase_sf"/>
</dbReference>
<dbReference type="InterPro" id="IPR001322">
    <property type="entry name" value="Lamin_tail_dom"/>
</dbReference>
<evidence type="ECO:0000259" key="2">
    <source>
        <dbReference type="PROSITE" id="PS51841"/>
    </source>
</evidence>
<sequence length="1048" mass="112629">MSETIMKHNNDKKFSKRAEFSALKKVLLAVFPLTVAATSLAEQQEVWLEDFNDVAIDNKGAIFNTIDMDNVTKWSIDVGNAGLENEFDWFKVTNQQFEGRDIGGDAAWMSETIAISGMTDVSFSMLVSESGTHETSDFVDIFYALDGGDFVRVENWQDKGNASHTLIDDFGSVTVSVALPNANSLQLKVVMANSSGSEYTRLDDVRVVAGEQSGGGEEPEPTPTPVSQDLFFSEYVEGSSFNKAVEIYNPTDATISLADYQFKLYSNGSAQPTSVANLSGEILPGDVLVIGSSQIRDDSELLGYVDVQESAVNFNGDDYFELVKQDQVIDSFGQRGVRESWGANKTLVRKPEVVQGDNIVDDAFDPDQQWLEYDSDTFTFLGSHNSDDDGSGGDGGGSEPPAPADFGQCGDQTTLISTIQGSGDASTLVNQTNIVEAVVTNVLPNLQGFIVQEEQADNDGDETSSEALFVFLNGRSNLPTLGNKVRVQGNVSEFFNRTQLSLTEEHLDCGQGETIEPKAVTLPVADSAAFEALENMLVSLPQSLSVTDTFNLTRFGQFAVSNGRLFIPTNVYAPSSPEAQALAERNSRNKLLVDDKNSQQNPAVVPYPSPSLSYNTPVRLGDKVSGLQGTLDFSFGNYQIQPTAAPVFSPANARSNEVIASASDELKIASFNVLNYFNGNGDGTGFPTPRGADSAEEFERQQTKIVAALAQIDADIFGLMEIENDGFGDNSAIAQLVRELNNQVGASTYDYVALDGDGIGSDAIAVGIIYKPSAVTPVGSAATITTTPFDFGNRQPLAQTFASNVNGDAQESFTFVVNHFKSKGGCGSASGANQDQNDGQGCWNLLRTQAANGLLAWLATNPTGIADEDVLIVGDLNSYGKEDPITAITNAGYSNLLSTKVGPSAYTYSFGGEIGYLDHALASASLTPQVQQVQAWHINADEPRAFDYNEEFKSAEQQAAFYAPTAFRASDHDPVIVTVRLGTQVDGVLGDFDGDNDVDINDIRALLAAIRANNIDLATQDINQDGVVNFTDVRAMYGLCTRARCRAE</sequence>
<evidence type="ECO:0000313" key="3">
    <source>
        <dbReference type="EMBL" id="REL35852.1"/>
    </source>
</evidence>